<dbReference type="InterPro" id="IPR010982">
    <property type="entry name" value="Lambda_DNA-bd_dom_sf"/>
</dbReference>
<feature type="domain" description="HTH cro/C1-type" evidence="1">
    <location>
        <begin position="5"/>
        <end position="60"/>
    </location>
</feature>
<dbReference type="EMBL" id="JANDHW010000007">
    <property type="protein sequence ID" value="MCP9612107.1"/>
    <property type="molecule type" value="Genomic_DNA"/>
</dbReference>
<dbReference type="CDD" id="cd00093">
    <property type="entry name" value="HTH_XRE"/>
    <property type="match status" value="1"/>
</dbReference>
<evidence type="ECO:0000259" key="1">
    <source>
        <dbReference type="PROSITE" id="PS50943"/>
    </source>
</evidence>
<dbReference type="RefSeq" id="WP_255027356.1">
    <property type="nucleotide sequence ID" value="NZ_JANDHW010000007.1"/>
</dbReference>
<dbReference type="SUPFAM" id="SSF47413">
    <property type="entry name" value="lambda repressor-like DNA-binding domains"/>
    <property type="match status" value="1"/>
</dbReference>
<dbReference type="Proteomes" id="UP001205603">
    <property type="component" value="Unassembled WGS sequence"/>
</dbReference>
<dbReference type="Pfam" id="PF01381">
    <property type="entry name" value="HTH_3"/>
    <property type="match status" value="1"/>
</dbReference>
<accession>A0ABT1MHJ3</accession>
<dbReference type="PROSITE" id="PS50943">
    <property type="entry name" value="HTH_CROC1"/>
    <property type="match status" value="1"/>
</dbReference>
<reference evidence="2 3" key="1">
    <citation type="submission" date="2022-07" db="EMBL/GenBank/DDBJ databases">
        <title>Fecal culturing of patients with breast cancer.</title>
        <authorList>
            <person name="Teng N.M.Y."/>
            <person name="Kiu R."/>
            <person name="Evans R."/>
            <person name="Baker D.J."/>
            <person name="Zenner C."/>
            <person name="Robinson S.D."/>
            <person name="Hall L.J."/>
        </authorList>
    </citation>
    <scope>NUCLEOTIDE SEQUENCE [LARGE SCALE GENOMIC DNA]</scope>
    <source>
        <strain evidence="2 3">LH1063</strain>
    </source>
</reference>
<evidence type="ECO:0000313" key="3">
    <source>
        <dbReference type="Proteomes" id="UP001205603"/>
    </source>
</evidence>
<gene>
    <name evidence="2" type="ORF">NMU02_08395</name>
</gene>
<keyword evidence="3" id="KW-1185">Reference proteome</keyword>
<proteinExistence type="predicted"/>
<dbReference type="Gene3D" id="1.10.260.40">
    <property type="entry name" value="lambda repressor-like DNA-binding domains"/>
    <property type="match status" value="1"/>
</dbReference>
<protein>
    <submittedName>
        <fullName evidence="2">Helix-turn-helix domain-containing protein</fullName>
    </submittedName>
</protein>
<comment type="caution">
    <text evidence="2">The sequence shown here is derived from an EMBL/GenBank/DDBJ whole genome shotgun (WGS) entry which is preliminary data.</text>
</comment>
<evidence type="ECO:0000313" key="2">
    <source>
        <dbReference type="EMBL" id="MCP9612107.1"/>
    </source>
</evidence>
<organism evidence="2 3">
    <name type="scientific">Coprobacter tertius</name>
    <dbReference type="NCBI Taxonomy" id="2944915"/>
    <lineage>
        <taxon>Bacteria</taxon>
        <taxon>Pseudomonadati</taxon>
        <taxon>Bacteroidota</taxon>
        <taxon>Bacteroidia</taxon>
        <taxon>Bacteroidales</taxon>
        <taxon>Barnesiellaceae</taxon>
        <taxon>Coprobacter</taxon>
    </lineage>
</organism>
<dbReference type="SMART" id="SM00530">
    <property type="entry name" value="HTH_XRE"/>
    <property type="match status" value="1"/>
</dbReference>
<dbReference type="InterPro" id="IPR001387">
    <property type="entry name" value="Cro/C1-type_HTH"/>
</dbReference>
<sequence length="154" mass="17662">MDVRIRQLIENLGLTQAEFADKVGIDRSTLSNALRGRNQVSINIIKKIHETFPRISMNWLMFGEGEAYPEKTIGKNEGTLFDEISFFPETPTNRSNAKEDMQVDEYITEPKIPIQEKKENASSSFENTPAKKVIKIMVFYSDNTFDTFSSDTKR</sequence>
<name>A0ABT1MHJ3_9BACT</name>